<evidence type="ECO:0000256" key="2">
    <source>
        <dbReference type="SAM" id="Phobius"/>
    </source>
</evidence>
<keyword evidence="2" id="KW-0812">Transmembrane</keyword>
<keyword evidence="1" id="KW-0732">Signal</keyword>
<sequence length="170" mass="19515">MLDASERKQQLKKRMRMLNRVVLGGVTVFLPIYIGVKLTGGSADKIENITNVFAQINNQVSLTVPPDGVRYMHFFHGSPDEGHKFVLVDVNMQANLKLAWSVVPRCFQLVDDNGRRYYPLARSPFFIKHSNEFQVDKDQVFAGQLLFEIPAERKHLSLLFDRYKESEGTE</sequence>
<proteinExistence type="predicted"/>
<evidence type="ECO:0000256" key="1">
    <source>
        <dbReference type="ARBA" id="ARBA00022729"/>
    </source>
</evidence>
<dbReference type="InterPro" id="IPR029050">
    <property type="entry name" value="Immunoprotect_excell_Ig-like"/>
</dbReference>
<reference evidence="3" key="1">
    <citation type="submission" date="2018-05" db="EMBL/GenBank/DDBJ databases">
        <authorList>
            <person name="Lanie J.A."/>
            <person name="Ng W.-L."/>
            <person name="Kazmierczak K.M."/>
            <person name="Andrzejewski T.M."/>
            <person name="Davidsen T.M."/>
            <person name="Wayne K.J."/>
            <person name="Tettelin H."/>
            <person name="Glass J.I."/>
            <person name="Rusch D."/>
            <person name="Podicherti R."/>
            <person name="Tsui H.-C.T."/>
            <person name="Winkler M.E."/>
        </authorList>
    </citation>
    <scope>NUCLEOTIDE SEQUENCE</scope>
</reference>
<dbReference type="EMBL" id="UINC01170074">
    <property type="protein sequence ID" value="SVD73933.1"/>
    <property type="molecule type" value="Genomic_DNA"/>
</dbReference>
<keyword evidence="2" id="KW-0472">Membrane</keyword>
<protein>
    <submittedName>
        <fullName evidence="3">Uncharacterized protein</fullName>
    </submittedName>
</protein>
<accession>A0A382XSG4</accession>
<dbReference type="Gene3D" id="2.60.40.1240">
    <property type="match status" value="1"/>
</dbReference>
<gene>
    <name evidence="3" type="ORF">METZ01_LOCUS426787</name>
</gene>
<keyword evidence="2" id="KW-1133">Transmembrane helix</keyword>
<organism evidence="3">
    <name type="scientific">marine metagenome</name>
    <dbReference type="NCBI Taxonomy" id="408172"/>
    <lineage>
        <taxon>unclassified sequences</taxon>
        <taxon>metagenomes</taxon>
        <taxon>ecological metagenomes</taxon>
    </lineage>
</organism>
<evidence type="ECO:0000313" key="3">
    <source>
        <dbReference type="EMBL" id="SVD73933.1"/>
    </source>
</evidence>
<name>A0A382XSG4_9ZZZZ</name>
<dbReference type="AlphaFoldDB" id="A0A382XSG4"/>
<feature type="transmembrane region" description="Helical" evidence="2">
    <location>
        <begin position="21"/>
        <end position="40"/>
    </location>
</feature>